<organism evidence="8 9">
    <name type="scientific">Coraliomargarita akajimensis (strain DSM 45221 / IAM 15411 / JCM 23193 / KCTC 12865 / 04OKA010-24)</name>
    <dbReference type="NCBI Taxonomy" id="583355"/>
    <lineage>
        <taxon>Bacteria</taxon>
        <taxon>Pseudomonadati</taxon>
        <taxon>Verrucomicrobiota</taxon>
        <taxon>Opitutia</taxon>
        <taxon>Puniceicoccales</taxon>
        <taxon>Coraliomargaritaceae</taxon>
        <taxon>Coraliomargarita</taxon>
    </lineage>
</organism>
<dbReference type="NCBIfam" id="TIGR00255">
    <property type="entry name" value="YicC/YloC family endoribonuclease"/>
    <property type="match status" value="1"/>
</dbReference>
<keyword evidence="2" id="KW-0540">Nuclease</keyword>
<comment type="similarity">
    <text evidence="5">Belongs to the YicC/YloC family.</text>
</comment>
<feature type="domain" description="Endoribonuclease YicC-like N-terminal" evidence="6">
    <location>
        <begin position="1"/>
        <end position="157"/>
    </location>
</feature>
<evidence type="ECO:0000256" key="4">
    <source>
        <dbReference type="ARBA" id="ARBA00022801"/>
    </source>
</evidence>
<keyword evidence="4" id="KW-0378">Hydrolase</keyword>
<dbReference type="HOGENOM" id="CLU_076609_1_0_0"/>
<dbReference type="OrthoDB" id="9771229at2"/>
<evidence type="ECO:0000256" key="1">
    <source>
        <dbReference type="ARBA" id="ARBA00001968"/>
    </source>
</evidence>
<dbReference type="GO" id="GO:0016787">
    <property type="term" value="F:hydrolase activity"/>
    <property type="evidence" value="ECO:0007669"/>
    <property type="project" value="UniProtKB-KW"/>
</dbReference>
<proteinExistence type="inferred from homology"/>
<name>D5EPN8_CORAD</name>
<evidence type="ECO:0000259" key="7">
    <source>
        <dbReference type="Pfam" id="PF08340"/>
    </source>
</evidence>
<feature type="domain" description="Endoribonuclease YicC-like C-terminal" evidence="7">
    <location>
        <begin position="174"/>
        <end position="293"/>
    </location>
</feature>
<gene>
    <name evidence="8" type="ordered locus">Caka_0751</name>
</gene>
<dbReference type="eggNOG" id="COG1561">
    <property type="taxonomic scope" value="Bacteria"/>
</dbReference>
<evidence type="ECO:0000313" key="9">
    <source>
        <dbReference type="Proteomes" id="UP000000925"/>
    </source>
</evidence>
<dbReference type="InterPro" id="IPR005229">
    <property type="entry name" value="YicC/YloC-like"/>
</dbReference>
<evidence type="ECO:0008006" key="10">
    <source>
        <dbReference type="Google" id="ProtNLM"/>
    </source>
</evidence>
<dbReference type="InterPro" id="IPR013551">
    <property type="entry name" value="YicC-like_C"/>
</dbReference>
<accession>D5EPN8</accession>
<keyword evidence="9" id="KW-1185">Reference proteome</keyword>
<dbReference type="AlphaFoldDB" id="D5EPN8"/>
<reference evidence="8 9" key="1">
    <citation type="journal article" date="2010" name="Stand. Genomic Sci.">
        <title>Complete genome sequence of Coraliomargarita akajimensis type strain (04OKA010-24).</title>
        <authorList>
            <person name="Mavromatis K."/>
            <person name="Abt B."/>
            <person name="Brambilla E."/>
            <person name="Lapidus A."/>
            <person name="Copeland A."/>
            <person name="Deshpande S."/>
            <person name="Nolan M."/>
            <person name="Lucas S."/>
            <person name="Tice H."/>
            <person name="Cheng J.F."/>
            <person name="Han C."/>
            <person name="Detter J.C."/>
            <person name="Woyke T."/>
            <person name="Goodwin L."/>
            <person name="Pitluck S."/>
            <person name="Held B."/>
            <person name="Brettin T."/>
            <person name="Tapia R."/>
            <person name="Ivanova N."/>
            <person name="Mikhailova N."/>
            <person name="Pati A."/>
            <person name="Liolios K."/>
            <person name="Chen A."/>
            <person name="Palaniappan K."/>
            <person name="Land M."/>
            <person name="Hauser L."/>
            <person name="Chang Y.J."/>
            <person name="Jeffries C.D."/>
            <person name="Rohde M."/>
            <person name="Goker M."/>
            <person name="Bristow J."/>
            <person name="Eisen J.A."/>
            <person name="Markowitz V."/>
            <person name="Hugenholtz P."/>
            <person name="Klenk H.P."/>
            <person name="Kyrpides N.C."/>
        </authorList>
    </citation>
    <scope>NUCLEOTIDE SEQUENCE [LARGE SCALE GENOMIC DNA]</scope>
    <source>
        <strain evidence="9">DSM 45221 / IAM 15411 / JCM 23193 / KCTC 12865</strain>
    </source>
</reference>
<evidence type="ECO:0000313" key="8">
    <source>
        <dbReference type="EMBL" id="ADE53775.1"/>
    </source>
</evidence>
<dbReference type="EMBL" id="CP001998">
    <property type="protein sequence ID" value="ADE53775.1"/>
    <property type="molecule type" value="Genomic_DNA"/>
</dbReference>
<dbReference type="Pfam" id="PF08340">
    <property type="entry name" value="YicC-like_C"/>
    <property type="match status" value="1"/>
</dbReference>
<protein>
    <recommendedName>
        <fullName evidence="10">YicC domain protein</fullName>
    </recommendedName>
</protein>
<dbReference type="KEGG" id="caa:Caka_0751"/>
<evidence type="ECO:0000256" key="5">
    <source>
        <dbReference type="ARBA" id="ARBA00035648"/>
    </source>
</evidence>
<evidence type="ECO:0000256" key="3">
    <source>
        <dbReference type="ARBA" id="ARBA00022759"/>
    </source>
</evidence>
<dbReference type="Pfam" id="PF03755">
    <property type="entry name" value="YicC-like_N"/>
    <property type="match status" value="1"/>
</dbReference>
<dbReference type="PANTHER" id="PTHR30636:SF3">
    <property type="entry name" value="UPF0701 PROTEIN YICC"/>
    <property type="match status" value="1"/>
</dbReference>
<dbReference type="STRING" id="583355.Caka_0751"/>
<dbReference type="InterPro" id="IPR013527">
    <property type="entry name" value="YicC-like_N"/>
</dbReference>
<dbReference type="GO" id="GO:0004521">
    <property type="term" value="F:RNA endonuclease activity"/>
    <property type="evidence" value="ECO:0007669"/>
    <property type="project" value="InterPro"/>
</dbReference>
<evidence type="ECO:0000256" key="2">
    <source>
        <dbReference type="ARBA" id="ARBA00022722"/>
    </source>
</evidence>
<sequence length="293" mass="33069">MKSMTGFGRGSAEHPEQQLKIEVEISSVNRKTLDAFVSAPREWTGLDQKCTEWLRTAYQRGRVNVQIKVECTDSASTGLTWSAAAMDENLERLQGYANAKGLPFVVDAALLLDLAKTLKDSSTLPDWREIESTVKTAFDEALADINDMRSKEGSALAQDLTERIDQLDVLQETIANHAKDSTKLYRGALLERLKQLELDLDLNDERVLKEVALFADRSDISEEITRLKCHFNQFREFLAADAATGRKMDFLCQEIHREFNTTGSKSTQIEITRAVIEGKNALERIREQVQNVE</sequence>
<dbReference type="PANTHER" id="PTHR30636">
    <property type="entry name" value="UPF0701 PROTEIN YICC"/>
    <property type="match status" value="1"/>
</dbReference>
<dbReference type="Proteomes" id="UP000000925">
    <property type="component" value="Chromosome"/>
</dbReference>
<comment type="cofactor">
    <cofactor evidence="1">
        <name>a divalent metal cation</name>
        <dbReference type="ChEBI" id="CHEBI:60240"/>
    </cofactor>
</comment>
<keyword evidence="3" id="KW-0255">Endonuclease</keyword>
<evidence type="ECO:0000259" key="6">
    <source>
        <dbReference type="Pfam" id="PF03755"/>
    </source>
</evidence>